<dbReference type="RefSeq" id="WP_206255989.1">
    <property type="nucleotide sequence ID" value="NZ_CP071060.1"/>
</dbReference>
<reference evidence="9 10" key="1">
    <citation type="submission" date="2021-02" db="EMBL/GenBank/DDBJ databases">
        <title>Niveibacterium changnyeongensis HC41.</title>
        <authorList>
            <person name="Kang M."/>
        </authorList>
    </citation>
    <scope>NUCLEOTIDE SEQUENCE [LARGE SCALE GENOMIC DNA]</scope>
    <source>
        <strain evidence="9 10">HC41</strain>
    </source>
</reference>
<keyword evidence="2" id="KW-1003">Cell membrane</keyword>
<feature type="transmembrane region" description="Helical" evidence="7">
    <location>
        <begin position="16"/>
        <end position="40"/>
    </location>
</feature>
<evidence type="ECO:0000313" key="9">
    <source>
        <dbReference type="EMBL" id="QSI78600.1"/>
    </source>
</evidence>
<dbReference type="Pfam" id="PF01618">
    <property type="entry name" value="MotA_ExbB"/>
    <property type="match status" value="1"/>
</dbReference>
<gene>
    <name evidence="9" type="ORF">JY500_08345</name>
</gene>
<sequence length="180" mass="19547">MQSTVLETLMYDIAQLFMLPVLILVAAAFLYAFWALGSFAMQTVQRVRNRPGAGPGYPLIAHVHAHHLHLRDDQELAAHKLMETDRIVTRVCPMLGLVATMIPMGPALKSLSDGQLAAVSQNLMIAFSAVILALIAASITFWIVNVRKRWLAEELQWLAAHPHAAIHVLAPTSAAVGAAA</sequence>
<keyword evidence="3 7" id="KW-0812">Transmembrane</keyword>
<evidence type="ECO:0000259" key="8">
    <source>
        <dbReference type="Pfam" id="PF01618"/>
    </source>
</evidence>
<keyword evidence="4 7" id="KW-1133">Transmembrane helix</keyword>
<proteinExistence type="inferred from homology"/>
<keyword evidence="10" id="KW-1185">Reference proteome</keyword>
<keyword evidence="6" id="KW-0653">Protein transport</keyword>
<evidence type="ECO:0000256" key="1">
    <source>
        <dbReference type="ARBA" id="ARBA00004651"/>
    </source>
</evidence>
<feature type="transmembrane region" description="Helical" evidence="7">
    <location>
        <begin position="124"/>
        <end position="144"/>
    </location>
</feature>
<comment type="subcellular location">
    <subcellularLocation>
        <location evidence="1">Cell membrane</location>
        <topology evidence="1">Multi-pass membrane protein</topology>
    </subcellularLocation>
    <subcellularLocation>
        <location evidence="6">Membrane</location>
        <topology evidence="6">Multi-pass membrane protein</topology>
    </subcellularLocation>
</comment>
<name>A0ABX7MA37_9RHOO</name>
<evidence type="ECO:0000256" key="4">
    <source>
        <dbReference type="ARBA" id="ARBA00022989"/>
    </source>
</evidence>
<protein>
    <submittedName>
        <fullName evidence="9">MotA/TolQ/ExbB proton channel family protein</fullName>
    </submittedName>
</protein>
<keyword evidence="6" id="KW-0813">Transport</keyword>
<evidence type="ECO:0000256" key="6">
    <source>
        <dbReference type="RuleBase" id="RU004057"/>
    </source>
</evidence>
<dbReference type="InterPro" id="IPR002898">
    <property type="entry name" value="MotA_ExbB_proton_chnl"/>
</dbReference>
<feature type="domain" description="MotA/TolQ/ExbB proton channel" evidence="8">
    <location>
        <begin position="87"/>
        <end position="155"/>
    </location>
</feature>
<comment type="similarity">
    <text evidence="6">Belongs to the exbB/tolQ family.</text>
</comment>
<feature type="transmembrane region" description="Helical" evidence="7">
    <location>
        <begin position="87"/>
        <end position="104"/>
    </location>
</feature>
<evidence type="ECO:0000256" key="3">
    <source>
        <dbReference type="ARBA" id="ARBA00022692"/>
    </source>
</evidence>
<evidence type="ECO:0000313" key="10">
    <source>
        <dbReference type="Proteomes" id="UP000663570"/>
    </source>
</evidence>
<dbReference type="Proteomes" id="UP000663570">
    <property type="component" value="Chromosome"/>
</dbReference>
<evidence type="ECO:0000256" key="2">
    <source>
        <dbReference type="ARBA" id="ARBA00022475"/>
    </source>
</evidence>
<organism evidence="9 10">
    <name type="scientific">Niveibacterium microcysteis</name>
    <dbReference type="NCBI Taxonomy" id="2811415"/>
    <lineage>
        <taxon>Bacteria</taxon>
        <taxon>Pseudomonadati</taxon>
        <taxon>Pseudomonadota</taxon>
        <taxon>Betaproteobacteria</taxon>
        <taxon>Rhodocyclales</taxon>
        <taxon>Rhodocyclaceae</taxon>
        <taxon>Niveibacterium</taxon>
    </lineage>
</organism>
<accession>A0ABX7MA37</accession>
<evidence type="ECO:0000256" key="7">
    <source>
        <dbReference type="SAM" id="Phobius"/>
    </source>
</evidence>
<keyword evidence="5 7" id="KW-0472">Membrane</keyword>
<evidence type="ECO:0000256" key="5">
    <source>
        <dbReference type="ARBA" id="ARBA00023136"/>
    </source>
</evidence>
<dbReference type="EMBL" id="CP071060">
    <property type="protein sequence ID" value="QSI78600.1"/>
    <property type="molecule type" value="Genomic_DNA"/>
</dbReference>